<evidence type="ECO:0000313" key="3">
    <source>
        <dbReference type="Proteomes" id="UP000182737"/>
    </source>
</evidence>
<keyword evidence="3" id="KW-1185">Reference proteome</keyword>
<reference evidence="3" key="1">
    <citation type="submission" date="2016-10" db="EMBL/GenBank/DDBJ databases">
        <authorList>
            <person name="Varghese N."/>
            <person name="Submissions S."/>
        </authorList>
    </citation>
    <scope>NUCLEOTIDE SEQUENCE [LARGE SCALE GENOMIC DNA]</scope>
    <source>
        <strain evidence="3">XBD1002</strain>
    </source>
</reference>
<evidence type="ECO:0000259" key="1">
    <source>
        <dbReference type="Pfam" id="PF03235"/>
    </source>
</evidence>
<organism evidence="2 3">
    <name type="scientific">Treponema bryantii</name>
    <dbReference type="NCBI Taxonomy" id="163"/>
    <lineage>
        <taxon>Bacteria</taxon>
        <taxon>Pseudomonadati</taxon>
        <taxon>Spirochaetota</taxon>
        <taxon>Spirochaetia</taxon>
        <taxon>Spirochaetales</taxon>
        <taxon>Treponemataceae</taxon>
        <taxon>Treponema</taxon>
    </lineage>
</organism>
<dbReference type="PANTHER" id="PTHR37292:SF2">
    <property type="entry name" value="DUF262 DOMAIN-CONTAINING PROTEIN"/>
    <property type="match status" value="1"/>
</dbReference>
<dbReference type="PANTHER" id="PTHR37292">
    <property type="entry name" value="VNG6097C"/>
    <property type="match status" value="1"/>
</dbReference>
<dbReference type="AlphaFoldDB" id="A0A1I3LMH9"/>
<dbReference type="InterPro" id="IPR004919">
    <property type="entry name" value="GmrSD_N"/>
</dbReference>
<name>A0A1I3LMH9_9SPIR</name>
<dbReference type="OrthoDB" id="9798761at2"/>
<accession>A0A1I3LMH9</accession>
<feature type="domain" description="GmrSD restriction endonucleases N-terminal" evidence="1">
    <location>
        <begin position="24"/>
        <end position="286"/>
    </location>
</feature>
<protein>
    <recommendedName>
        <fullName evidence="1">GmrSD restriction endonucleases N-terminal domain-containing protein</fullName>
    </recommendedName>
</protein>
<proteinExistence type="predicted"/>
<evidence type="ECO:0000313" key="2">
    <source>
        <dbReference type="EMBL" id="SFI85695.1"/>
    </source>
</evidence>
<dbReference type="Pfam" id="PF03235">
    <property type="entry name" value="GmrSD_N"/>
    <property type="match status" value="1"/>
</dbReference>
<sequence length="791" mass="92903">MIFLQNENAKVFSLKEIAGWTTKDSGVSIPALQRGLVWSPQQTEFLWDSILRTFPIGGFVLSQNADGSFYLMDGQQRYNAIRTGFSELNEDNNIILWIDLKPTIEKKSTRLFFIKATTRNHPWGFKNDDECSVLNASERREALKAFGHEGENIFKTKINLLETFPIKSTFPIPFNFLLNATLDSAEDFADNIIQKINNLSAAWKKHFKWNERETVYDVSNILKTTFYPLIEEISKSHPYVIPCSILSQEAISTETERTNEMDKTNLEILFTRLNKGGTAISQEDLYYSAIKAYWENIKDIIDTLSEDKMPPQYLAMLFFRLALTVRDEKSTKFVGNLSIKQIRQYARDEQTKSYVENFIQNDALRIIDTVYDALSDIPKYLVMKIITRKREIFLLLMYFAYKKFDLNKWHVANLAMYLYWFSTDPTYTVNKLFECFKESEKDIKEQKINEAKQLLSQLVLEGRIINVYKPNELKIDTSSLKRPRTENAIDSFWNIVSDFKHNSFLILAEKDFINSHFPEYNPAHIKGWDKTNCPWDYDHIIPKSWSEYQLKSNPYKAIVDYWLWRIGNFAAIPFEENRSKNNRDDYGFYLKENNAEKLFFDKEITTVTSKLIANEDEARTFVKLTYNRTIRIYESCYNYISTWLPILSSEAEQRKSFFQSIQAELPGFQFFYVFGNKECIITSENDWNQKCLSLAFPVSNDVMVGLTWNIGQYNKTSYEIGYRKNYTQTHLNDLLKEKFMKVNILKDGSPMADWWYLCGIYDKDSITKQKCIELLRELCEYSKDFLLNDTV</sequence>
<dbReference type="EMBL" id="FORI01000007">
    <property type="protein sequence ID" value="SFI85695.1"/>
    <property type="molecule type" value="Genomic_DNA"/>
</dbReference>
<dbReference type="RefSeq" id="WP_074932271.1">
    <property type="nucleotide sequence ID" value="NZ_FORI01000007.1"/>
</dbReference>
<gene>
    <name evidence="2" type="ORF">SAMN04487775_10768</name>
</gene>
<dbReference type="Proteomes" id="UP000182737">
    <property type="component" value="Unassembled WGS sequence"/>
</dbReference>